<proteinExistence type="predicted"/>
<evidence type="ECO:0000259" key="1">
    <source>
        <dbReference type="Pfam" id="PF12724"/>
    </source>
</evidence>
<dbReference type="AlphaFoldDB" id="A0A9E2NY64"/>
<sequence>MEKLIVYGSQYGTTKRYAEKFSEMTGVSCVSYENIKPLSGYGLVIHFGGLYAGGVKGLKATIKALQENTKLIIVTVGLADVTDEENRNNIKKSIERQVPPRIMENTTVFHLRGGIDYQKLNFVHKTMMTLLYNKAKNLPEEKKDAETRAMIETFNKAVDFVDYNALTPIMKAIQ</sequence>
<dbReference type="PANTHER" id="PTHR38030">
    <property type="entry name" value="PROTOPORPHYRINOGEN IX DEHYDROGENASE [MENAQUINONE]"/>
    <property type="match status" value="1"/>
</dbReference>
<feature type="domain" description="Flavodoxin" evidence="1">
    <location>
        <begin position="4"/>
        <end position="137"/>
    </location>
</feature>
<dbReference type="Proteomes" id="UP000823914">
    <property type="component" value="Unassembled WGS sequence"/>
</dbReference>
<dbReference type="InterPro" id="IPR026816">
    <property type="entry name" value="Flavodoxin_dom"/>
</dbReference>
<dbReference type="Gene3D" id="3.40.50.360">
    <property type="match status" value="1"/>
</dbReference>
<dbReference type="GO" id="GO:0010181">
    <property type="term" value="F:FMN binding"/>
    <property type="evidence" value="ECO:0007669"/>
    <property type="project" value="TreeGrafter"/>
</dbReference>
<evidence type="ECO:0000313" key="3">
    <source>
        <dbReference type="Proteomes" id="UP000823914"/>
    </source>
</evidence>
<dbReference type="SUPFAM" id="SSF52218">
    <property type="entry name" value="Flavoproteins"/>
    <property type="match status" value="1"/>
</dbReference>
<comment type="caution">
    <text evidence="2">The sequence shown here is derived from an EMBL/GenBank/DDBJ whole genome shotgun (WGS) entry which is preliminary data.</text>
</comment>
<dbReference type="GO" id="GO:0070819">
    <property type="term" value="F:menaquinone-dependent protoporphyrinogen oxidase activity"/>
    <property type="evidence" value="ECO:0007669"/>
    <property type="project" value="TreeGrafter"/>
</dbReference>
<dbReference type="PANTHER" id="PTHR38030:SF2">
    <property type="entry name" value="PROTOPORPHYRINOGEN IX DEHYDROGENASE [QUINONE]"/>
    <property type="match status" value="1"/>
</dbReference>
<evidence type="ECO:0000313" key="2">
    <source>
        <dbReference type="EMBL" id="MBU3848930.1"/>
    </source>
</evidence>
<dbReference type="InterPro" id="IPR052200">
    <property type="entry name" value="Protoporphyrinogen_IX_DH"/>
</dbReference>
<dbReference type="EMBL" id="JAHLFV010000001">
    <property type="protein sequence ID" value="MBU3848930.1"/>
    <property type="molecule type" value="Genomic_DNA"/>
</dbReference>
<dbReference type="GO" id="GO:0006783">
    <property type="term" value="P:heme biosynthetic process"/>
    <property type="evidence" value="ECO:0007669"/>
    <property type="project" value="TreeGrafter"/>
</dbReference>
<organism evidence="2 3">
    <name type="scientific">Candidatus Treponema excrementipullorum</name>
    <dbReference type="NCBI Taxonomy" id="2838768"/>
    <lineage>
        <taxon>Bacteria</taxon>
        <taxon>Pseudomonadati</taxon>
        <taxon>Spirochaetota</taxon>
        <taxon>Spirochaetia</taxon>
        <taxon>Spirochaetales</taxon>
        <taxon>Treponemataceae</taxon>
        <taxon>Treponema</taxon>
    </lineage>
</organism>
<protein>
    <submittedName>
        <fullName evidence="2">Flavodoxin domain-containing protein</fullName>
    </submittedName>
</protein>
<reference evidence="2" key="2">
    <citation type="submission" date="2021-04" db="EMBL/GenBank/DDBJ databases">
        <authorList>
            <person name="Gilroy R."/>
        </authorList>
    </citation>
    <scope>NUCLEOTIDE SEQUENCE</scope>
    <source>
        <strain evidence="2">Gambia15-2214</strain>
    </source>
</reference>
<accession>A0A9E2NY64</accession>
<reference evidence="2" key="1">
    <citation type="journal article" date="2021" name="PeerJ">
        <title>Extensive microbial diversity within the chicken gut microbiome revealed by metagenomics and culture.</title>
        <authorList>
            <person name="Gilroy R."/>
            <person name="Ravi A."/>
            <person name="Getino M."/>
            <person name="Pursley I."/>
            <person name="Horton D.L."/>
            <person name="Alikhan N.F."/>
            <person name="Baker D."/>
            <person name="Gharbi K."/>
            <person name="Hall N."/>
            <person name="Watson M."/>
            <person name="Adriaenssens E.M."/>
            <person name="Foster-Nyarko E."/>
            <person name="Jarju S."/>
            <person name="Secka A."/>
            <person name="Antonio M."/>
            <person name="Oren A."/>
            <person name="Chaudhuri R.R."/>
            <person name="La Ragione R."/>
            <person name="Hildebrand F."/>
            <person name="Pallen M.J."/>
        </authorList>
    </citation>
    <scope>NUCLEOTIDE SEQUENCE</scope>
    <source>
        <strain evidence="2">Gambia15-2214</strain>
    </source>
</reference>
<gene>
    <name evidence="2" type="ORF">IAA16_00010</name>
</gene>
<dbReference type="Pfam" id="PF12724">
    <property type="entry name" value="Flavodoxin_5"/>
    <property type="match status" value="1"/>
</dbReference>
<dbReference type="InterPro" id="IPR029039">
    <property type="entry name" value="Flavoprotein-like_sf"/>
</dbReference>
<name>A0A9E2NY64_9SPIR</name>